<dbReference type="GO" id="GO:0003677">
    <property type="term" value="F:DNA binding"/>
    <property type="evidence" value="ECO:0007669"/>
    <property type="project" value="TreeGrafter"/>
</dbReference>
<dbReference type="PANTHER" id="PTHR19303:SF57">
    <property type="entry name" value="HTH CENPB-TYPE DOMAIN-CONTAINING PROTEIN"/>
    <property type="match status" value="1"/>
</dbReference>
<dbReference type="InterPro" id="IPR050863">
    <property type="entry name" value="CenT-Element_Derived"/>
</dbReference>
<organism evidence="2 3">
    <name type="scientific">Aphanomyces astaci</name>
    <name type="common">Crayfish plague agent</name>
    <dbReference type="NCBI Taxonomy" id="112090"/>
    <lineage>
        <taxon>Eukaryota</taxon>
        <taxon>Sar</taxon>
        <taxon>Stramenopiles</taxon>
        <taxon>Oomycota</taxon>
        <taxon>Saprolegniomycetes</taxon>
        <taxon>Saprolegniales</taxon>
        <taxon>Verrucalvaceae</taxon>
        <taxon>Aphanomyces</taxon>
    </lineage>
</organism>
<gene>
    <name evidence="2" type="ORF">DYB36_006601</name>
</gene>
<reference evidence="2 3" key="1">
    <citation type="submission" date="2018-08" db="EMBL/GenBank/DDBJ databases">
        <title>Aphanomyces genome sequencing and annotation.</title>
        <authorList>
            <person name="Minardi D."/>
            <person name="Oidtmann B."/>
            <person name="Van Der Giezen M."/>
            <person name="Studholme D.J."/>
        </authorList>
    </citation>
    <scope>NUCLEOTIDE SEQUENCE [LARGE SCALE GENOMIC DNA]</scope>
    <source>
        <strain evidence="2 3">Kv</strain>
    </source>
</reference>
<dbReference type="EMBL" id="QUSZ01007017">
    <property type="protein sequence ID" value="RHY03834.1"/>
    <property type="molecule type" value="Genomic_DNA"/>
</dbReference>
<dbReference type="Pfam" id="PF03184">
    <property type="entry name" value="DDE_1"/>
    <property type="match status" value="1"/>
</dbReference>
<accession>A0A397AC11</accession>
<proteinExistence type="predicted"/>
<comment type="caution">
    <text evidence="2">The sequence shown here is derived from an EMBL/GenBank/DDBJ whole genome shotgun (WGS) entry which is preliminary data.</text>
</comment>
<dbReference type="Proteomes" id="UP000265427">
    <property type="component" value="Unassembled WGS sequence"/>
</dbReference>
<evidence type="ECO:0000313" key="2">
    <source>
        <dbReference type="EMBL" id="RHY03834.1"/>
    </source>
</evidence>
<protein>
    <recommendedName>
        <fullName evidence="1">DDE-1 domain-containing protein</fullName>
    </recommendedName>
</protein>
<evidence type="ECO:0000313" key="3">
    <source>
        <dbReference type="Proteomes" id="UP000265427"/>
    </source>
</evidence>
<feature type="domain" description="DDE-1" evidence="1">
    <location>
        <begin position="208"/>
        <end position="382"/>
    </location>
</feature>
<dbReference type="PANTHER" id="PTHR19303">
    <property type="entry name" value="TRANSPOSON"/>
    <property type="match status" value="1"/>
</dbReference>
<dbReference type="VEuPathDB" id="FungiDB:H257_09828"/>
<dbReference type="AlphaFoldDB" id="A0A397AC11"/>
<name>A0A397AC11_APHAT</name>
<sequence length="389" mass="44952">MRRASYPISTKLEAIGLLETLSGREVAKLMGVPRRTVRSWYAQRFELLSFDGNKKNKKIEPGGRYEEFPDPPGLVGFINKMRDDERALTTTHMITWIKINQRAWLMSYFATKKSDVAYDSLLRLLRRFCQRYGFSRQRQTKNKLKQAVLTEVHDEFARDFHREYQSYENDCVFNVDETGMYYNLPPTYIWAVRGGSAKISTGEKHSMRMTAVLTARADGQKLPLLLIMKGVPGARIETNEFPTFPRGHHYAMQENAWMDAVVWKQYLRDVLGESIEEPSVVLMDNFECHVSDESYRIMHEELGSHLCALPPNATSVCQPLDVGVMAPFKRNLRNLWLYEEQLEGDDDEDPYSPTARQKRMAMVLRAIAAWDMVTADVIRQAFAKALRVN</sequence>
<dbReference type="InterPro" id="IPR004875">
    <property type="entry name" value="DDE_SF_endonuclease_dom"/>
</dbReference>
<evidence type="ECO:0000259" key="1">
    <source>
        <dbReference type="Pfam" id="PF03184"/>
    </source>
</evidence>
<dbReference type="GO" id="GO:0005634">
    <property type="term" value="C:nucleus"/>
    <property type="evidence" value="ECO:0007669"/>
    <property type="project" value="TreeGrafter"/>
</dbReference>